<dbReference type="InterPro" id="IPR048366">
    <property type="entry name" value="TNP-like_GBD"/>
</dbReference>
<dbReference type="Pfam" id="PF21788">
    <property type="entry name" value="TNP-like_GBD"/>
    <property type="match status" value="1"/>
</dbReference>
<dbReference type="InterPro" id="IPR048367">
    <property type="entry name" value="TNP-like_RNaseH_C"/>
</dbReference>
<proteinExistence type="predicted"/>
<feature type="non-terminal residue" evidence="4">
    <location>
        <position position="1"/>
    </location>
</feature>
<feature type="domain" description="Transposable element P transposase-like RNase H" evidence="1">
    <location>
        <begin position="1"/>
        <end position="55"/>
    </location>
</feature>
<protein>
    <submittedName>
        <fullName evidence="4">THAP domain-containing protein 9</fullName>
    </submittedName>
</protein>
<feature type="domain" description="Transposable element P transposase-like GTP-binding insertion" evidence="2">
    <location>
        <begin position="82"/>
        <end position="200"/>
    </location>
</feature>
<dbReference type="InterPro" id="IPR048365">
    <property type="entry name" value="TNP-like_RNaseH_N"/>
</dbReference>
<evidence type="ECO:0000259" key="1">
    <source>
        <dbReference type="Pfam" id="PF21787"/>
    </source>
</evidence>
<dbReference type="Proteomes" id="UP000078492">
    <property type="component" value="Unassembled WGS sequence"/>
</dbReference>
<feature type="domain" description="Transposable element P transposase-like RNase H C-terminal" evidence="3">
    <location>
        <begin position="278"/>
        <end position="312"/>
    </location>
</feature>
<dbReference type="EMBL" id="KQ980946">
    <property type="protein sequence ID" value="KYN11230.1"/>
    <property type="molecule type" value="Genomic_DNA"/>
</dbReference>
<dbReference type="PANTHER" id="PTHR47577:SF2">
    <property type="entry name" value="THAP DOMAIN CONTAINING 9"/>
    <property type="match status" value="1"/>
</dbReference>
<dbReference type="PANTHER" id="PTHR47577">
    <property type="entry name" value="THAP DOMAIN-CONTAINING PROTEIN 6"/>
    <property type="match status" value="1"/>
</dbReference>
<gene>
    <name evidence="4" type="ORF">ALC57_16615</name>
</gene>
<evidence type="ECO:0000313" key="4">
    <source>
        <dbReference type="EMBL" id="KYN11230.1"/>
    </source>
</evidence>
<sequence>IPVAYFLLNGLKASERAEITNNKRVLEFVAKSGVRVIALTFDGLSGNIAMCSDLGADIYNDKPYFTHPVDGHPIFVFLDAPHMLKLVRNTMGKHNLYDSDGQPIMFQYLQKLVKLQEERYFHLANKLNRKHVEWWKHKMSVKIAAQTYSTSSAMALEQLLADGHPEFTGCAATIKFCRMVNDVFDVLNSRSLCSNGFKKPLMPETAEVIFALFAEAIQYFSTLKVDVRSRTTGRIIRKLVIESQFKVGFCGFILDMSNLKNMYEQFVINGHLKYILSYKISQDHLEILFSCFRTMGGYNNNPNATQFAASYKKLLHHNEVKSSAAANCISLDNTSILTVAWGKKIKDFTECNEEDEETDDHQINVDDIPLKCINNTLNHAVLYVSGFVEIRVLNKIKCSECVRLLDECPEAESDFITRKSFGFLRFPRIDTCKVTWIVEKLVNIYLNNDKIKLKNAYQKIICDTMRNLDITALFKNFDNHVKDVDIIENHKYELIKLIIDYYLRTKMSYIGKCVTLRHQGLSVRHSLNKTILFKGQ</sequence>
<dbReference type="Pfam" id="PF21787">
    <property type="entry name" value="TNP-like_RNaseH_N"/>
    <property type="match status" value="1"/>
</dbReference>
<reference evidence="4 5" key="1">
    <citation type="submission" date="2015-09" db="EMBL/GenBank/DDBJ databases">
        <title>Trachymyrmex cornetzi WGS genome.</title>
        <authorList>
            <person name="Nygaard S."/>
            <person name="Hu H."/>
            <person name="Boomsma J."/>
            <person name="Zhang G."/>
        </authorList>
    </citation>
    <scope>NUCLEOTIDE SEQUENCE [LARGE SCALE GENOMIC DNA]</scope>
    <source>
        <strain evidence="4">Tcor2-1</strain>
        <tissue evidence="4">Whole body</tissue>
    </source>
</reference>
<dbReference type="STRING" id="471704.A0A151IUR2"/>
<organism evidence="4 5">
    <name type="scientific">Trachymyrmex cornetzi</name>
    <dbReference type="NCBI Taxonomy" id="471704"/>
    <lineage>
        <taxon>Eukaryota</taxon>
        <taxon>Metazoa</taxon>
        <taxon>Ecdysozoa</taxon>
        <taxon>Arthropoda</taxon>
        <taxon>Hexapoda</taxon>
        <taxon>Insecta</taxon>
        <taxon>Pterygota</taxon>
        <taxon>Neoptera</taxon>
        <taxon>Endopterygota</taxon>
        <taxon>Hymenoptera</taxon>
        <taxon>Apocrita</taxon>
        <taxon>Aculeata</taxon>
        <taxon>Formicoidea</taxon>
        <taxon>Formicidae</taxon>
        <taxon>Myrmicinae</taxon>
        <taxon>Trachymyrmex</taxon>
    </lineage>
</organism>
<dbReference type="AlphaFoldDB" id="A0A151IUR2"/>
<accession>A0A151IUR2</accession>
<name>A0A151IUR2_9HYME</name>
<evidence type="ECO:0000259" key="2">
    <source>
        <dbReference type="Pfam" id="PF21788"/>
    </source>
</evidence>
<evidence type="ECO:0000259" key="3">
    <source>
        <dbReference type="Pfam" id="PF21789"/>
    </source>
</evidence>
<keyword evidence="5" id="KW-1185">Reference proteome</keyword>
<dbReference type="Pfam" id="PF21789">
    <property type="entry name" value="TNP-like_RNaseH_C"/>
    <property type="match status" value="1"/>
</dbReference>
<evidence type="ECO:0000313" key="5">
    <source>
        <dbReference type="Proteomes" id="UP000078492"/>
    </source>
</evidence>